<evidence type="ECO:0000313" key="1">
    <source>
        <dbReference type="EMBL" id="CAG9533839.1"/>
    </source>
</evidence>
<dbReference type="Proteomes" id="UP000746747">
    <property type="component" value="Unassembled WGS sequence"/>
</dbReference>
<protein>
    <submittedName>
        <fullName evidence="1">Uncharacterized protein</fullName>
    </submittedName>
</protein>
<dbReference type="EMBL" id="CAKAEH010001270">
    <property type="protein sequence ID" value="CAG9533839.1"/>
    <property type="molecule type" value="Genomic_DNA"/>
</dbReference>
<proteinExistence type="predicted"/>
<dbReference type="AlphaFoldDB" id="A0A8J2M281"/>
<keyword evidence="2" id="KW-1185">Reference proteome</keyword>
<comment type="caution">
    <text evidence="1">The sequence shown here is derived from an EMBL/GenBank/DDBJ whole genome shotgun (WGS) entry which is preliminary data.</text>
</comment>
<name>A0A8J2M281_9BILA</name>
<evidence type="ECO:0000313" key="2">
    <source>
        <dbReference type="Proteomes" id="UP000746747"/>
    </source>
</evidence>
<reference evidence="1" key="1">
    <citation type="submission" date="2021-09" db="EMBL/GenBank/DDBJ databases">
        <authorList>
            <consortium name="Pathogen Informatics"/>
        </authorList>
    </citation>
    <scope>NUCLEOTIDE SEQUENCE</scope>
</reference>
<sequence length="132" mass="15335">MKALKEKIVKALEKKQIGHWYESFHISNGAPVERISTTANIKPKESNDDNSCISYCCSGKWFFFFNTVHLKAFRTNVAFEPLNYDENNDVKTYTNLMNLLSSCSDVTYENIDTLWSTDVYDLNTKRLLDCRK</sequence>
<dbReference type="OrthoDB" id="5822780at2759"/>
<accession>A0A8J2M281</accession>
<organism evidence="1 2">
    <name type="scientific">Cercopithifilaria johnstoni</name>
    <dbReference type="NCBI Taxonomy" id="2874296"/>
    <lineage>
        <taxon>Eukaryota</taxon>
        <taxon>Metazoa</taxon>
        <taxon>Ecdysozoa</taxon>
        <taxon>Nematoda</taxon>
        <taxon>Chromadorea</taxon>
        <taxon>Rhabditida</taxon>
        <taxon>Spirurina</taxon>
        <taxon>Spiruromorpha</taxon>
        <taxon>Filarioidea</taxon>
        <taxon>Onchocercidae</taxon>
        <taxon>Cercopithifilaria</taxon>
    </lineage>
</organism>
<gene>
    <name evidence="1" type="ORF">CJOHNSTONI_LOCUS4032</name>
</gene>